<dbReference type="InterPro" id="IPR013783">
    <property type="entry name" value="Ig-like_fold"/>
</dbReference>
<dbReference type="RefSeq" id="WP_095444716.1">
    <property type="nucleotide sequence ID" value="NZ_CP022603.1"/>
</dbReference>
<accession>A0A248UAV6</accession>
<evidence type="ECO:0000313" key="6">
    <source>
        <dbReference type="Proteomes" id="UP000327108"/>
    </source>
</evidence>
<dbReference type="EMBL" id="VYXQ01000003">
    <property type="protein sequence ID" value="KAA9370241.1"/>
    <property type="molecule type" value="Genomic_DNA"/>
</dbReference>
<dbReference type="PANTHER" id="PTHR30251:SF4">
    <property type="entry name" value="SLR1668 PROTEIN"/>
    <property type="match status" value="1"/>
</dbReference>
<organism evidence="3 5">
    <name type="scientific">Ochrobactrum quorumnocens</name>
    <dbReference type="NCBI Taxonomy" id="271865"/>
    <lineage>
        <taxon>Bacteria</taxon>
        <taxon>Pseudomonadati</taxon>
        <taxon>Pseudomonadota</taxon>
        <taxon>Alphaproteobacteria</taxon>
        <taxon>Hyphomicrobiales</taxon>
        <taxon>Brucellaceae</taxon>
        <taxon>Brucella/Ochrobactrum group</taxon>
        <taxon>Ochrobactrum</taxon>
    </lineage>
</organism>
<reference evidence="3 5" key="1">
    <citation type="submission" date="2017-07" db="EMBL/GenBank/DDBJ databases">
        <title>Phylogenetic study on the rhizospheric bacterium Ochrobactrum sp. A44.</title>
        <authorList>
            <person name="Krzyzanowska D.M."/>
            <person name="Ossowicki A."/>
            <person name="Rajewska M."/>
            <person name="Maciag T."/>
            <person name="Kaczynski Z."/>
            <person name="Czerwicka M."/>
            <person name="Jafra S."/>
        </authorList>
    </citation>
    <scope>NUCLEOTIDE SEQUENCE [LARGE SCALE GENOMIC DNA]</scope>
    <source>
        <strain evidence="3 5">A44</strain>
    </source>
</reference>
<evidence type="ECO:0000313" key="3">
    <source>
        <dbReference type="EMBL" id="ASV83824.1"/>
    </source>
</evidence>
<dbReference type="SUPFAM" id="SSF49354">
    <property type="entry name" value="PapD-like"/>
    <property type="match status" value="1"/>
</dbReference>
<evidence type="ECO:0000256" key="1">
    <source>
        <dbReference type="SAM" id="SignalP"/>
    </source>
</evidence>
<dbReference type="Proteomes" id="UP000215256">
    <property type="component" value="Chromosome 2"/>
</dbReference>
<name>A0A248UAV6_9HYPH</name>
<proteinExistence type="predicted"/>
<dbReference type="EMBL" id="CP022603">
    <property type="protein sequence ID" value="ASV83824.1"/>
    <property type="molecule type" value="Genomic_DNA"/>
</dbReference>
<evidence type="ECO:0000313" key="4">
    <source>
        <dbReference type="EMBL" id="KAA9370241.1"/>
    </source>
</evidence>
<dbReference type="KEGG" id="och:CES85_4607"/>
<keyword evidence="1" id="KW-0732">Signal</keyword>
<dbReference type="Gene3D" id="2.60.40.10">
    <property type="entry name" value="Immunoglobulins"/>
    <property type="match status" value="1"/>
</dbReference>
<dbReference type="GO" id="GO:0071555">
    <property type="term" value="P:cell wall organization"/>
    <property type="evidence" value="ECO:0007669"/>
    <property type="project" value="InterPro"/>
</dbReference>
<feature type="signal peptide" evidence="1">
    <location>
        <begin position="1"/>
        <end position="23"/>
    </location>
</feature>
<dbReference type="OrthoDB" id="511700at2"/>
<dbReference type="GO" id="GO:0030288">
    <property type="term" value="C:outer membrane-bounded periplasmic space"/>
    <property type="evidence" value="ECO:0007669"/>
    <property type="project" value="InterPro"/>
</dbReference>
<evidence type="ECO:0000259" key="2">
    <source>
        <dbReference type="Pfam" id="PF00345"/>
    </source>
</evidence>
<dbReference type="InterPro" id="IPR016147">
    <property type="entry name" value="Pili_assmbl_chaperone_N"/>
</dbReference>
<dbReference type="InterPro" id="IPR008962">
    <property type="entry name" value="PapD-like_sf"/>
</dbReference>
<protein>
    <submittedName>
        <fullName evidence="3">Gram-negative pili assembly chaperone, N-terminal domain protein</fullName>
    </submittedName>
    <submittedName>
        <fullName evidence="4">Molecular chaperone</fullName>
    </submittedName>
</protein>
<evidence type="ECO:0000313" key="5">
    <source>
        <dbReference type="Proteomes" id="UP000215256"/>
    </source>
</evidence>
<dbReference type="Pfam" id="PF00345">
    <property type="entry name" value="PapD_N"/>
    <property type="match status" value="1"/>
</dbReference>
<gene>
    <name evidence="3" type="ORF">CES85_4607</name>
    <name evidence="4" type="ORF">F3W84_05090</name>
</gene>
<feature type="chain" id="PRO_5044570153" evidence="1">
    <location>
        <begin position="24"/>
        <end position="241"/>
    </location>
</feature>
<feature type="domain" description="Pili assembly chaperone N-terminal" evidence="2">
    <location>
        <begin position="26"/>
        <end position="144"/>
    </location>
</feature>
<keyword evidence="6" id="KW-1185">Reference proteome</keyword>
<reference evidence="4 6" key="2">
    <citation type="submission" date="2019-09" db="EMBL/GenBank/DDBJ databases">
        <title>Biological control of the noxious weed angled onion (Allium triquetrum) thwarted by endophytic bacteria in Victoria, Australia.</title>
        <authorList>
            <person name="Tehranchian P."/>
            <person name="Adair R.J."/>
            <person name="Van T.H."/>
            <person name="Morrison P.D."/>
            <person name="Williams H."/>
            <person name="Lawrie A.C."/>
        </authorList>
    </citation>
    <scope>NUCLEOTIDE SEQUENCE [LARGE SCALE GENOMIC DNA]</scope>
    <source>
        <strain evidence="4 6">RPTAtOch1</strain>
    </source>
</reference>
<dbReference type="Proteomes" id="UP000327108">
    <property type="component" value="Unassembled WGS sequence"/>
</dbReference>
<dbReference type="InterPro" id="IPR050643">
    <property type="entry name" value="Periplasmic_pilus_chap"/>
</dbReference>
<dbReference type="AlphaFoldDB" id="A0A248UAV6"/>
<sequence>MRILILAALVVAGLHISSAQSNAASLRVSPVLIDLSAPTAASSVRIWNDAKRPINVQVRIFRWSQSNGVDSYTPATDVAVSPPISQLKAGGENMVRVVRTSKRPVKAEESYRLIVDELPSSSQQKSGTVNLVIRHSIPVFFSPQDNSGADVAWNVQQKAGGYQITVNNRGDKRMRVSDLALQNKGGAPVAQQKGLVGYVLGKSSVSWFIPGTRNNRGGGSLTISAQSEAGPINAQANVRGG</sequence>
<dbReference type="PANTHER" id="PTHR30251">
    <property type="entry name" value="PILUS ASSEMBLY CHAPERONE"/>
    <property type="match status" value="1"/>
</dbReference>